<dbReference type="InParanoid" id="A0A2H3DXW9"/>
<sequence length="167" mass="18828">MNGCITSRTCVAMPAQQTFLRYLFGVILPDTPQYLLHPRSTCLPQVCTVAVPVCRSITVTHISTADIMESCCVSVVSRFGHICNCTFYSRNDIRYPHGCRISYSPSLCVYTSRSHPIIFLCALERALRLSLIGHFEDDATRLDEGLQLVDPQRRINRAICYGHASRR</sequence>
<gene>
    <name evidence="1" type="ORF">ARMGADRAFT_184475</name>
</gene>
<dbReference type="Proteomes" id="UP000217790">
    <property type="component" value="Unassembled WGS sequence"/>
</dbReference>
<proteinExistence type="predicted"/>
<organism evidence="1 2">
    <name type="scientific">Armillaria gallica</name>
    <name type="common">Bulbous honey fungus</name>
    <name type="synonym">Armillaria bulbosa</name>
    <dbReference type="NCBI Taxonomy" id="47427"/>
    <lineage>
        <taxon>Eukaryota</taxon>
        <taxon>Fungi</taxon>
        <taxon>Dikarya</taxon>
        <taxon>Basidiomycota</taxon>
        <taxon>Agaricomycotina</taxon>
        <taxon>Agaricomycetes</taxon>
        <taxon>Agaricomycetidae</taxon>
        <taxon>Agaricales</taxon>
        <taxon>Marasmiineae</taxon>
        <taxon>Physalacriaceae</taxon>
        <taxon>Armillaria</taxon>
    </lineage>
</organism>
<protein>
    <submittedName>
        <fullName evidence="1">Uncharacterized protein</fullName>
    </submittedName>
</protein>
<dbReference type="AlphaFoldDB" id="A0A2H3DXW9"/>
<name>A0A2H3DXW9_ARMGA</name>
<dbReference type="EMBL" id="KZ293659">
    <property type="protein sequence ID" value="PBK92306.1"/>
    <property type="molecule type" value="Genomic_DNA"/>
</dbReference>
<evidence type="ECO:0000313" key="1">
    <source>
        <dbReference type="EMBL" id="PBK92306.1"/>
    </source>
</evidence>
<evidence type="ECO:0000313" key="2">
    <source>
        <dbReference type="Proteomes" id="UP000217790"/>
    </source>
</evidence>
<accession>A0A2H3DXW9</accession>
<reference evidence="2" key="1">
    <citation type="journal article" date="2017" name="Nat. Ecol. Evol.">
        <title>Genome expansion and lineage-specific genetic innovations in the forest pathogenic fungi Armillaria.</title>
        <authorList>
            <person name="Sipos G."/>
            <person name="Prasanna A.N."/>
            <person name="Walter M.C."/>
            <person name="O'Connor E."/>
            <person name="Balint B."/>
            <person name="Krizsan K."/>
            <person name="Kiss B."/>
            <person name="Hess J."/>
            <person name="Varga T."/>
            <person name="Slot J."/>
            <person name="Riley R."/>
            <person name="Boka B."/>
            <person name="Rigling D."/>
            <person name="Barry K."/>
            <person name="Lee J."/>
            <person name="Mihaltcheva S."/>
            <person name="LaButti K."/>
            <person name="Lipzen A."/>
            <person name="Waldron R."/>
            <person name="Moloney N.M."/>
            <person name="Sperisen C."/>
            <person name="Kredics L."/>
            <person name="Vagvoelgyi C."/>
            <person name="Patrignani A."/>
            <person name="Fitzpatrick D."/>
            <person name="Nagy I."/>
            <person name="Doyle S."/>
            <person name="Anderson J.B."/>
            <person name="Grigoriev I.V."/>
            <person name="Gueldener U."/>
            <person name="Muensterkoetter M."/>
            <person name="Nagy L.G."/>
        </authorList>
    </citation>
    <scope>NUCLEOTIDE SEQUENCE [LARGE SCALE GENOMIC DNA]</scope>
    <source>
        <strain evidence="2">Ar21-2</strain>
    </source>
</reference>
<keyword evidence="2" id="KW-1185">Reference proteome</keyword>